<comment type="caution">
    <text evidence="1">The sequence shown here is derived from an EMBL/GenBank/DDBJ whole genome shotgun (WGS) entry which is preliminary data.</text>
</comment>
<reference evidence="1" key="3">
    <citation type="submission" date="2023-05" db="EMBL/GenBank/DDBJ databases">
        <authorList>
            <person name="Smith C.H."/>
        </authorList>
    </citation>
    <scope>NUCLEOTIDE SEQUENCE</scope>
    <source>
        <strain evidence="1">CHS0354</strain>
        <tissue evidence="1">Mantle</tissue>
    </source>
</reference>
<proteinExistence type="predicted"/>
<dbReference type="Proteomes" id="UP001195483">
    <property type="component" value="Unassembled WGS sequence"/>
</dbReference>
<gene>
    <name evidence="1" type="ORF">CHS0354_037886</name>
</gene>
<protein>
    <submittedName>
        <fullName evidence="1">Uncharacterized protein</fullName>
    </submittedName>
</protein>
<accession>A0AAE0T9G7</accession>
<reference evidence="1" key="2">
    <citation type="journal article" date="2021" name="Genome Biol. Evol.">
        <title>Developing a high-quality reference genome for a parasitic bivalve with doubly uniparental inheritance (Bivalvia: Unionida).</title>
        <authorList>
            <person name="Smith C.H."/>
        </authorList>
    </citation>
    <scope>NUCLEOTIDE SEQUENCE</scope>
    <source>
        <strain evidence="1">CHS0354</strain>
        <tissue evidence="1">Mantle</tissue>
    </source>
</reference>
<name>A0AAE0T9G7_9BIVA</name>
<organism evidence="1 2">
    <name type="scientific">Potamilus streckersoni</name>
    <dbReference type="NCBI Taxonomy" id="2493646"/>
    <lineage>
        <taxon>Eukaryota</taxon>
        <taxon>Metazoa</taxon>
        <taxon>Spiralia</taxon>
        <taxon>Lophotrochozoa</taxon>
        <taxon>Mollusca</taxon>
        <taxon>Bivalvia</taxon>
        <taxon>Autobranchia</taxon>
        <taxon>Heteroconchia</taxon>
        <taxon>Palaeoheterodonta</taxon>
        <taxon>Unionida</taxon>
        <taxon>Unionoidea</taxon>
        <taxon>Unionidae</taxon>
        <taxon>Ambleminae</taxon>
        <taxon>Lampsilini</taxon>
        <taxon>Potamilus</taxon>
    </lineage>
</organism>
<evidence type="ECO:0000313" key="1">
    <source>
        <dbReference type="EMBL" id="KAK3606216.1"/>
    </source>
</evidence>
<keyword evidence="2" id="KW-1185">Reference proteome</keyword>
<reference evidence="1" key="1">
    <citation type="journal article" date="2021" name="Genome Biol. Evol.">
        <title>A High-Quality Reference Genome for a Parasitic Bivalve with Doubly Uniparental Inheritance (Bivalvia: Unionida).</title>
        <authorList>
            <person name="Smith C.H."/>
        </authorList>
    </citation>
    <scope>NUCLEOTIDE SEQUENCE</scope>
    <source>
        <strain evidence="1">CHS0354</strain>
    </source>
</reference>
<dbReference type="AlphaFoldDB" id="A0AAE0T9G7"/>
<dbReference type="EMBL" id="JAEAOA010002216">
    <property type="protein sequence ID" value="KAK3606216.1"/>
    <property type="molecule type" value="Genomic_DNA"/>
</dbReference>
<evidence type="ECO:0000313" key="2">
    <source>
        <dbReference type="Proteomes" id="UP001195483"/>
    </source>
</evidence>
<sequence length="65" mass="7613">MKIIQVKDDEFEDQRAVYAAKLIFTKEDTKHLNSISSCHNWEYVNNTNRVSKHIDLTGKQRSLCT</sequence>